<reference evidence="3" key="1">
    <citation type="submission" date="2017-06" db="EMBL/GenBank/DDBJ databases">
        <title>Genome analysis of Fimbriiglobus ruber SP5, the first member of the order Planctomycetales with confirmed chitinolytic capability.</title>
        <authorList>
            <person name="Ravin N.V."/>
            <person name="Rakitin A.L."/>
            <person name="Ivanova A.A."/>
            <person name="Beletsky A.V."/>
            <person name="Kulichevskaya I.S."/>
            <person name="Mardanov A.V."/>
            <person name="Dedysh S.N."/>
        </authorList>
    </citation>
    <scope>NUCLEOTIDE SEQUENCE [LARGE SCALE GENOMIC DNA]</scope>
    <source>
        <strain evidence="3">SP5</strain>
    </source>
</reference>
<dbReference type="AlphaFoldDB" id="A0A225DKL8"/>
<proteinExistence type="predicted"/>
<evidence type="ECO:0000256" key="1">
    <source>
        <dbReference type="SAM" id="Phobius"/>
    </source>
</evidence>
<dbReference type="OrthoDB" id="264094at2"/>
<name>A0A225DKL8_9BACT</name>
<accession>A0A225DKL8</accession>
<keyword evidence="1" id="KW-0812">Transmembrane</keyword>
<gene>
    <name evidence="2" type="ORF">FRUB_05113</name>
</gene>
<dbReference type="EMBL" id="NIDE01000008">
    <property type="protein sequence ID" value="OWK40194.1"/>
    <property type="molecule type" value="Genomic_DNA"/>
</dbReference>
<evidence type="ECO:0000313" key="2">
    <source>
        <dbReference type="EMBL" id="OWK40194.1"/>
    </source>
</evidence>
<dbReference type="RefSeq" id="WP_161967587.1">
    <property type="nucleotide sequence ID" value="NZ_NIDE01000008.1"/>
</dbReference>
<dbReference type="Proteomes" id="UP000214646">
    <property type="component" value="Unassembled WGS sequence"/>
</dbReference>
<keyword evidence="1" id="KW-0472">Membrane</keyword>
<comment type="caution">
    <text evidence="2">The sequence shown here is derived from an EMBL/GenBank/DDBJ whole genome shotgun (WGS) entry which is preliminary data.</text>
</comment>
<feature type="transmembrane region" description="Helical" evidence="1">
    <location>
        <begin position="20"/>
        <end position="38"/>
    </location>
</feature>
<keyword evidence="3" id="KW-1185">Reference proteome</keyword>
<sequence>MPSCFGLEDPQLNRTAVSRAAPRLFGLYSLVAILYYLLPEEKRTGSVSWAG</sequence>
<evidence type="ECO:0000313" key="3">
    <source>
        <dbReference type="Proteomes" id="UP000214646"/>
    </source>
</evidence>
<organism evidence="2 3">
    <name type="scientific">Fimbriiglobus ruber</name>
    <dbReference type="NCBI Taxonomy" id="1908690"/>
    <lineage>
        <taxon>Bacteria</taxon>
        <taxon>Pseudomonadati</taxon>
        <taxon>Planctomycetota</taxon>
        <taxon>Planctomycetia</taxon>
        <taxon>Gemmatales</taxon>
        <taxon>Gemmataceae</taxon>
        <taxon>Fimbriiglobus</taxon>
    </lineage>
</organism>
<keyword evidence="1" id="KW-1133">Transmembrane helix</keyword>
<protein>
    <submittedName>
        <fullName evidence="2">Uncharacterized protein</fullName>
    </submittedName>
</protein>